<reference evidence="3" key="1">
    <citation type="submission" date="2021-01" db="EMBL/GenBank/DDBJ databases">
        <title>KCTC 19127 draft genome.</title>
        <authorList>
            <person name="An D."/>
        </authorList>
    </citation>
    <scope>NUCLEOTIDE SEQUENCE</scope>
    <source>
        <strain evidence="3">KCTC 19127</strain>
    </source>
</reference>
<dbReference type="InterPro" id="IPR003870">
    <property type="entry name" value="DUF222"/>
</dbReference>
<dbReference type="Proteomes" id="UP000663801">
    <property type="component" value="Unassembled WGS sequence"/>
</dbReference>
<feature type="region of interest" description="Disordered" evidence="1">
    <location>
        <begin position="353"/>
        <end position="387"/>
    </location>
</feature>
<evidence type="ECO:0000256" key="1">
    <source>
        <dbReference type="SAM" id="MobiDB-lite"/>
    </source>
</evidence>
<feature type="domain" description="DUF222" evidence="2">
    <location>
        <begin position="106"/>
        <end position="326"/>
    </location>
</feature>
<evidence type="ECO:0000259" key="2">
    <source>
        <dbReference type="Pfam" id="PF02720"/>
    </source>
</evidence>
<dbReference type="CDD" id="cd00085">
    <property type="entry name" value="HNHc"/>
    <property type="match status" value="1"/>
</dbReference>
<protein>
    <submittedName>
        <fullName evidence="3">DUF222 domain-containing protein</fullName>
    </submittedName>
</protein>
<gene>
    <name evidence="3" type="ORF">JL107_09600</name>
</gene>
<feature type="compositionally biased region" description="Low complexity" evidence="1">
    <location>
        <begin position="612"/>
        <end position="629"/>
    </location>
</feature>
<dbReference type="AlphaFoldDB" id="A0A938YNN5"/>
<evidence type="ECO:0000313" key="3">
    <source>
        <dbReference type="EMBL" id="MBM9476697.1"/>
    </source>
</evidence>
<sequence>MYDDGNEQDGAAVDVVPPLAVPDLLRADPGSMSGADLVDATAESERLMSAVAAWQMRALAAFAVPGVAGDPYALAGRLAGRELTGSADSDPDVLGSFVLDAAQSMAAGEVAAAFRISPVTAGVKVRDAIRMCTELPATLAALSSGVIDRGKARVIAEYTAPLPAHLTGIVEGRVLPIASAQSTAATRKATAAAVIAVDPRGAAERHEAARRERGLLVQPGTDGMSTLKAYLAADGAVSIFQLADLLATHTVGFADDDRSIGARRVDALTDLAGQILTHGQVDLADYLTPDTRVTADTNLPADATGAAGAADAADATGAAGAADAADATGAAGAADATGAGAGDHRIADMPASTETIPSALPSPVNGRAVTSGRVDQRATRRLSRQGRRPHLQITLGLHTLAGLDDLPADLAGYGAITAGMARTIAASAATLCTLLADPTTGAVTHAGTHHYRPRQDLRDHLTALADSCRFPSCRQPVWRCDIDHRNRYDHRTPGAGGQTTTSNLDPLCRRHHLFKHHAGWTLRRDAPSPTDPAGQGVTWRSPTGHTYPDPPRQVAVPETWVKRTPGRPRPSVEFYPAIGSFTLGCTDRCPPRCDTHSTWAGQDAAPVADVKTAPPTGTSTPSPASTPTGDGDGPAEVTGGDDAPVNVRPRASTKKQPFLDFLEFRHVQYRARISEEGAGDQDRGTSQAVGNGSYISVVEDDLITLVLHEHFSRRHHSDEPVDGEAPPPPAAGAGHDDAPPF</sequence>
<evidence type="ECO:0000313" key="4">
    <source>
        <dbReference type="Proteomes" id="UP000663801"/>
    </source>
</evidence>
<organism evidence="3 4">
    <name type="scientific">Nakamurella flavida</name>
    <dbReference type="NCBI Taxonomy" id="363630"/>
    <lineage>
        <taxon>Bacteria</taxon>
        <taxon>Bacillati</taxon>
        <taxon>Actinomycetota</taxon>
        <taxon>Actinomycetes</taxon>
        <taxon>Nakamurellales</taxon>
        <taxon>Nakamurellaceae</taxon>
        <taxon>Nakamurella</taxon>
    </lineage>
</organism>
<accession>A0A938YNN5</accession>
<dbReference type="RefSeq" id="WP_205256807.1">
    <property type="nucleotide sequence ID" value="NZ_JAERWL010000008.1"/>
</dbReference>
<dbReference type="Pfam" id="PF02720">
    <property type="entry name" value="DUF222"/>
    <property type="match status" value="1"/>
</dbReference>
<keyword evidence="4" id="KW-1185">Reference proteome</keyword>
<proteinExistence type="predicted"/>
<comment type="caution">
    <text evidence="3">The sequence shown here is derived from an EMBL/GenBank/DDBJ whole genome shotgun (WGS) entry which is preliminary data.</text>
</comment>
<dbReference type="InterPro" id="IPR003615">
    <property type="entry name" value="HNH_nuc"/>
</dbReference>
<feature type="region of interest" description="Disordered" evidence="1">
    <location>
        <begin position="598"/>
        <end position="652"/>
    </location>
</feature>
<name>A0A938YNN5_9ACTN</name>
<feature type="region of interest" description="Disordered" evidence="1">
    <location>
        <begin position="713"/>
        <end position="741"/>
    </location>
</feature>
<feature type="region of interest" description="Disordered" evidence="1">
    <location>
        <begin position="522"/>
        <end position="574"/>
    </location>
</feature>
<dbReference type="EMBL" id="JAERWL010000008">
    <property type="protein sequence ID" value="MBM9476697.1"/>
    <property type="molecule type" value="Genomic_DNA"/>
</dbReference>